<dbReference type="AlphaFoldDB" id="A0A4Y9F358"/>
<dbReference type="PANTHER" id="PTHR30629:SF2">
    <property type="entry name" value="PROPHAGE INTEGRASE INTS-RELATED"/>
    <property type="match status" value="1"/>
</dbReference>
<dbReference type="SUPFAM" id="SSF56349">
    <property type="entry name" value="DNA breaking-rejoining enzymes"/>
    <property type="match status" value="1"/>
</dbReference>
<reference evidence="6 7" key="1">
    <citation type="submission" date="2019-03" db="EMBL/GenBank/DDBJ databases">
        <title>Diversity of the mouse oral microbiome.</title>
        <authorList>
            <person name="Joseph S."/>
            <person name="Aduse-Opoku J."/>
            <person name="Curtis M."/>
            <person name="Wade W."/>
            <person name="Hashim A."/>
        </authorList>
    </citation>
    <scope>NUCLEOTIDE SEQUENCE [LARGE SCALE GENOMIC DNA]</scope>
    <source>
        <strain evidence="7">irhom_31</strain>
    </source>
</reference>
<dbReference type="GO" id="GO:0003677">
    <property type="term" value="F:DNA binding"/>
    <property type="evidence" value="ECO:0007669"/>
    <property type="project" value="UniProtKB-KW"/>
</dbReference>
<dbReference type="PROSITE" id="PS51898">
    <property type="entry name" value="TYR_RECOMBINASE"/>
    <property type="match status" value="1"/>
</dbReference>
<protein>
    <recommendedName>
        <fullName evidence="5">Tyr recombinase domain-containing protein</fullName>
    </recommendedName>
</protein>
<organism evidence="6 7">
    <name type="scientific">Rothia nasimurium</name>
    <dbReference type="NCBI Taxonomy" id="85336"/>
    <lineage>
        <taxon>Bacteria</taxon>
        <taxon>Bacillati</taxon>
        <taxon>Actinomycetota</taxon>
        <taxon>Actinomycetes</taxon>
        <taxon>Micrococcales</taxon>
        <taxon>Micrococcaceae</taxon>
        <taxon>Rothia</taxon>
    </lineage>
</organism>
<dbReference type="Gene3D" id="1.10.150.130">
    <property type="match status" value="1"/>
</dbReference>
<dbReference type="InterPro" id="IPR010998">
    <property type="entry name" value="Integrase_recombinase_N"/>
</dbReference>
<dbReference type="PANTHER" id="PTHR30629">
    <property type="entry name" value="PROPHAGE INTEGRASE"/>
    <property type="match status" value="1"/>
</dbReference>
<proteinExistence type="inferred from homology"/>
<keyword evidence="2" id="KW-0229">DNA integration</keyword>
<evidence type="ECO:0000256" key="4">
    <source>
        <dbReference type="ARBA" id="ARBA00023172"/>
    </source>
</evidence>
<accession>A0A4Y9F358</accession>
<dbReference type="EMBL" id="SPQC01000021">
    <property type="protein sequence ID" value="TFU22189.1"/>
    <property type="molecule type" value="Genomic_DNA"/>
</dbReference>
<dbReference type="RefSeq" id="WP_135012829.1">
    <property type="nucleotide sequence ID" value="NZ_JADGLK010000021.1"/>
</dbReference>
<dbReference type="InterPro" id="IPR050808">
    <property type="entry name" value="Phage_Integrase"/>
</dbReference>
<sequence length="322" mass="35638">MTSRLKLGEHGEVTVTRLAQKKYRARVRYRHIDGKIRLLQATASTRSDASRAVLAKLKDFTIGSNDLTDESSIADATERWWEEFTAKDDKTAGTLHRYRYLINSYLLPAIGDVLLIEATTGNLAAFISSIRKDHGATNAKHLRMILKNVFALVVVHDALLRNPVDGVPAVTVKREKATRALTAEQVQELRKILHGDVLDIYDLMLGTGCRISEALGLRWQDIDLIAGTATIAGAVKESSGKTVWEPAPKSEGSAQTIYLPTYLHPSYAPRTPTVVRVGLPLKRRHRHERQQLSQASAQDAGRYRAGLGHPTHSTLNCSHHCG</sequence>
<evidence type="ECO:0000256" key="3">
    <source>
        <dbReference type="ARBA" id="ARBA00023125"/>
    </source>
</evidence>
<dbReference type="Proteomes" id="UP000297951">
    <property type="component" value="Unassembled WGS sequence"/>
</dbReference>
<name>A0A4Y9F358_9MICC</name>
<evidence type="ECO:0000256" key="2">
    <source>
        <dbReference type="ARBA" id="ARBA00022908"/>
    </source>
</evidence>
<feature type="domain" description="Tyr recombinase" evidence="5">
    <location>
        <begin position="176"/>
        <end position="322"/>
    </location>
</feature>
<evidence type="ECO:0000313" key="6">
    <source>
        <dbReference type="EMBL" id="TFU22189.1"/>
    </source>
</evidence>
<keyword evidence="3" id="KW-0238">DNA-binding</keyword>
<keyword evidence="4" id="KW-0233">DNA recombination</keyword>
<comment type="similarity">
    <text evidence="1">Belongs to the 'phage' integrase family.</text>
</comment>
<dbReference type="GO" id="GO:0006310">
    <property type="term" value="P:DNA recombination"/>
    <property type="evidence" value="ECO:0007669"/>
    <property type="project" value="UniProtKB-KW"/>
</dbReference>
<dbReference type="Pfam" id="PF00589">
    <property type="entry name" value="Phage_integrase"/>
    <property type="match status" value="1"/>
</dbReference>
<comment type="caution">
    <text evidence="6">The sequence shown here is derived from an EMBL/GenBank/DDBJ whole genome shotgun (WGS) entry which is preliminary data.</text>
</comment>
<dbReference type="Gene3D" id="1.10.443.10">
    <property type="entry name" value="Intergrase catalytic core"/>
    <property type="match status" value="1"/>
</dbReference>
<evidence type="ECO:0000313" key="7">
    <source>
        <dbReference type="Proteomes" id="UP000297951"/>
    </source>
</evidence>
<dbReference type="InterPro" id="IPR002104">
    <property type="entry name" value="Integrase_catalytic"/>
</dbReference>
<dbReference type="InterPro" id="IPR013762">
    <property type="entry name" value="Integrase-like_cat_sf"/>
</dbReference>
<evidence type="ECO:0000256" key="1">
    <source>
        <dbReference type="ARBA" id="ARBA00008857"/>
    </source>
</evidence>
<dbReference type="GO" id="GO:0015074">
    <property type="term" value="P:DNA integration"/>
    <property type="evidence" value="ECO:0007669"/>
    <property type="project" value="UniProtKB-KW"/>
</dbReference>
<dbReference type="InterPro" id="IPR011010">
    <property type="entry name" value="DNA_brk_join_enz"/>
</dbReference>
<evidence type="ECO:0000259" key="5">
    <source>
        <dbReference type="PROSITE" id="PS51898"/>
    </source>
</evidence>
<gene>
    <name evidence="6" type="ORF">E4U03_07090</name>
</gene>
<dbReference type="OrthoDB" id="4326943at2"/>